<protein>
    <recommendedName>
        <fullName evidence="4">SH3 domain-containing protein</fullName>
    </recommendedName>
</protein>
<feature type="compositionally biased region" description="Basic and acidic residues" evidence="1">
    <location>
        <begin position="366"/>
        <end position="384"/>
    </location>
</feature>
<evidence type="ECO:0000313" key="2">
    <source>
        <dbReference type="EMBL" id="CAK0835802.1"/>
    </source>
</evidence>
<evidence type="ECO:0000313" key="3">
    <source>
        <dbReference type="Proteomes" id="UP001189429"/>
    </source>
</evidence>
<feature type="compositionally biased region" description="Acidic residues" evidence="1">
    <location>
        <begin position="228"/>
        <end position="241"/>
    </location>
</feature>
<reference evidence="2" key="1">
    <citation type="submission" date="2023-10" db="EMBL/GenBank/DDBJ databases">
        <authorList>
            <person name="Chen Y."/>
            <person name="Shah S."/>
            <person name="Dougan E. K."/>
            <person name="Thang M."/>
            <person name="Chan C."/>
        </authorList>
    </citation>
    <scope>NUCLEOTIDE SEQUENCE [LARGE SCALE GENOMIC DNA]</scope>
</reference>
<feature type="compositionally biased region" description="Basic and acidic residues" evidence="1">
    <location>
        <begin position="344"/>
        <end position="355"/>
    </location>
</feature>
<dbReference type="Proteomes" id="UP001189429">
    <property type="component" value="Unassembled WGS sequence"/>
</dbReference>
<gene>
    <name evidence="2" type="ORF">PCOR1329_LOCUS32496</name>
</gene>
<accession>A0ABN9STL2</accession>
<evidence type="ECO:0000256" key="1">
    <source>
        <dbReference type="SAM" id="MobiDB-lite"/>
    </source>
</evidence>
<feature type="region of interest" description="Disordered" evidence="1">
    <location>
        <begin position="116"/>
        <end position="138"/>
    </location>
</feature>
<proteinExistence type="predicted"/>
<feature type="compositionally biased region" description="Basic and acidic residues" evidence="1">
    <location>
        <begin position="305"/>
        <end position="325"/>
    </location>
</feature>
<organism evidence="2 3">
    <name type="scientific">Prorocentrum cordatum</name>
    <dbReference type="NCBI Taxonomy" id="2364126"/>
    <lineage>
        <taxon>Eukaryota</taxon>
        <taxon>Sar</taxon>
        <taxon>Alveolata</taxon>
        <taxon>Dinophyceae</taxon>
        <taxon>Prorocentrales</taxon>
        <taxon>Prorocentraceae</taxon>
        <taxon>Prorocentrum</taxon>
    </lineage>
</organism>
<comment type="caution">
    <text evidence="2">The sequence shown here is derived from an EMBL/GenBank/DDBJ whole genome shotgun (WGS) entry which is preliminary data.</text>
</comment>
<feature type="compositionally biased region" description="Basic and acidic residues" evidence="1">
    <location>
        <begin position="391"/>
        <end position="432"/>
    </location>
</feature>
<feature type="non-terminal residue" evidence="2">
    <location>
        <position position="1"/>
    </location>
</feature>
<evidence type="ECO:0008006" key="4">
    <source>
        <dbReference type="Google" id="ProtNLM"/>
    </source>
</evidence>
<name>A0ABN9STL2_9DINO</name>
<keyword evidence="3" id="KW-1185">Reference proteome</keyword>
<dbReference type="EMBL" id="CAUYUJ010013224">
    <property type="protein sequence ID" value="CAK0835802.1"/>
    <property type="molecule type" value="Genomic_DNA"/>
</dbReference>
<feature type="compositionally biased region" description="Gly residues" evidence="1">
    <location>
        <begin position="271"/>
        <end position="296"/>
    </location>
</feature>
<feature type="region of interest" description="Disordered" evidence="1">
    <location>
        <begin position="228"/>
        <end position="440"/>
    </location>
</feature>
<feature type="compositionally biased region" description="Low complexity" evidence="1">
    <location>
        <begin position="242"/>
        <end position="254"/>
    </location>
</feature>
<sequence length="440" mass="47059">DGTRGEDGCVYFGVQPAYGGDAAWTSWGSHAGITGGWGGAGAYEDVQQFDCNAWAMQYQQQQQQQAWLEQQQQQSQPQQPVVTPAPAPGTELLTELRLAELKRLIDRDSKSVPQAGELVFAPVSKEPGGTGETAASRAEKAEVPAAPLAGPFPCRGAFLPEDRKHKEMPVSEAELVWLDADSEHVSGWLWAYKEDRRDQGWIPAAAVEMFAYLEDEETCDEGLLPAEELEDEEDEDEEDEASSASDAPRSGRASARGDRGWHAGGHRGGDWWSGGGRGDWWGGGGGADWWGGGGGDASWASGGWGRDEWRAERRHSPPHRGERGGAGKASKRAQDSEESAVVARAKERVESAARERPRRARGGGAKAEKEPVAEKGAGKGKDSAKGAGKGKSAEEARAEEGAGKGKGKESAGRGRGVHRERAGLKAMMERLNKPLVVDGK</sequence>